<keyword evidence="2" id="KW-1185">Reference proteome</keyword>
<name>A0AAD7C919_9AGAR</name>
<evidence type="ECO:0000313" key="1">
    <source>
        <dbReference type="EMBL" id="KAJ7641962.1"/>
    </source>
</evidence>
<evidence type="ECO:0008006" key="3">
    <source>
        <dbReference type="Google" id="ProtNLM"/>
    </source>
</evidence>
<reference evidence="1" key="1">
    <citation type="submission" date="2023-03" db="EMBL/GenBank/DDBJ databases">
        <title>Massive genome expansion in bonnet fungi (Mycena s.s.) driven by repeated elements and novel gene families across ecological guilds.</title>
        <authorList>
            <consortium name="Lawrence Berkeley National Laboratory"/>
            <person name="Harder C.B."/>
            <person name="Miyauchi S."/>
            <person name="Viragh M."/>
            <person name="Kuo A."/>
            <person name="Thoen E."/>
            <person name="Andreopoulos B."/>
            <person name="Lu D."/>
            <person name="Skrede I."/>
            <person name="Drula E."/>
            <person name="Henrissat B."/>
            <person name="Morin E."/>
            <person name="Kohler A."/>
            <person name="Barry K."/>
            <person name="LaButti K."/>
            <person name="Morin E."/>
            <person name="Salamov A."/>
            <person name="Lipzen A."/>
            <person name="Mereny Z."/>
            <person name="Hegedus B."/>
            <person name="Baldrian P."/>
            <person name="Stursova M."/>
            <person name="Weitz H."/>
            <person name="Taylor A."/>
            <person name="Grigoriev I.V."/>
            <person name="Nagy L.G."/>
            <person name="Martin F."/>
            <person name="Kauserud H."/>
        </authorList>
    </citation>
    <scope>NUCLEOTIDE SEQUENCE</scope>
    <source>
        <strain evidence="1">9284</strain>
    </source>
</reference>
<proteinExistence type="predicted"/>
<dbReference type="AlphaFoldDB" id="A0AAD7C919"/>
<protein>
    <recommendedName>
        <fullName evidence="3">F-box domain-containing protein</fullName>
    </recommendedName>
</protein>
<organism evidence="1 2">
    <name type="scientific">Roridomyces roridus</name>
    <dbReference type="NCBI Taxonomy" id="1738132"/>
    <lineage>
        <taxon>Eukaryota</taxon>
        <taxon>Fungi</taxon>
        <taxon>Dikarya</taxon>
        <taxon>Basidiomycota</taxon>
        <taxon>Agaricomycotina</taxon>
        <taxon>Agaricomycetes</taxon>
        <taxon>Agaricomycetidae</taxon>
        <taxon>Agaricales</taxon>
        <taxon>Marasmiineae</taxon>
        <taxon>Mycenaceae</taxon>
        <taxon>Roridomyces</taxon>
    </lineage>
</organism>
<dbReference type="EMBL" id="JARKIF010000004">
    <property type="protein sequence ID" value="KAJ7641962.1"/>
    <property type="molecule type" value="Genomic_DNA"/>
</dbReference>
<gene>
    <name evidence="1" type="ORF">FB45DRAFT_1022677</name>
</gene>
<dbReference type="Proteomes" id="UP001221142">
    <property type="component" value="Unassembled WGS sequence"/>
</dbReference>
<comment type="caution">
    <text evidence="1">The sequence shown here is derived from an EMBL/GenBank/DDBJ whole genome shotgun (WGS) entry which is preliminary data.</text>
</comment>
<sequence>MSPPLGLQDCPTELIHEIAKHSTRADLLSLAYVGDKDIYKICIPYQYETANIHSLAGFFQFCETVAMESNARLAACVRAVRFDTHKADAPSNLSTGESNAGLAGLSTDQAQACATGIANLHSLRSLELLHPLVCYIIPRIHNVVFSLLHTFAAPFSLHLDQFLRSNSQIQHLNIPSTGALQRTAQIPSGSIRLPHLRTFVGPEVLARAVMPHSRVTEPAVIWDPKPPAGRIRETLSCLVQSTAGIKGLRTHTYGWPEALLALIIEHFGTNLRVLEFRNYRKTPSRRSPRAFFATLVDNIHRFPELTTLLVHNAPHITAHNLNSIDKEAFEAEWNSIQTYYRLCPRLDDITLLSGVQWQRVAGERWIPVDGQALKKSKEFDDWFKGKFPCANIDEYRF</sequence>
<evidence type="ECO:0000313" key="2">
    <source>
        <dbReference type="Proteomes" id="UP001221142"/>
    </source>
</evidence>
<accession>A0AAD7C919</accession>